<reference evidence="1" key="1">
    <citation type="submission" date="2017-09" db="EMBL/GenBank/DDBJ databases">
        <title>The complete sequence of plasmid pVir_WCHKP13F2.</title>
        <authorList>
            <person name="Feng Y."/>
            <person name="Zong Z."/>
        </authorList>
    </citation>
    <scope>NUCLEOTIDE SEQUENCE</scope>
    <source>
        <strain evidence="1">WCHKP13F2</strain>
        <plasmid evidence="1">pVir_WCHKP13F2</plasmid>
    </source>
</reference>
<protein>
    <submittedName>
        <fullName evidence="1">Uncharacterized protein</fullName>
    </submittedName>
</protein>
<evidence type="ECO:0000313" key="1">
    <source>
        <dbReference type="EMBL" id="AUG89241.1"/>
    </source>
</evidence>
<keyword evidence="1" id="KW-0614">Plasmid</keyword>
<proteinExistence type="predicted"/>
<sequence length="93" mass="10439">MTGSRKTRIRLAVFFLPFFPSGNGRRIAFFQADARFHGADGGDGQYQRFTLLAREQAVLANQGVQVIDQLIQPGFSDFHFMLGSSQKTENKAR</sequence>
<organism evidence="1">
    <name type="scientific">Klebsiella pneumoniae</name>
    <dbReference type="NCBI Taxonomy" id="573"/>
    <lineage>
        <taxon>Bacteria</taxon>
        <taxon>Pseudomonadati</taxon>
        <taxon>Pseudomonadota</taxon>
        <taxon>Gammaproteobacteria</taxon>
        <taxon>Enterobacterales</taxon>
        <taxon>Enterobacteriaceae</taxon>
        <taxon>Klebsiella/Raoultella group</taxon>
        <taxon>Klebsiella</taxon>
        <taxon>Klebsiella pneumoniae complex</taxon>
    </lineage>
</organism>
<geneLocation type="plasmid" evidence="1">
    <name>pVir_WCHKP13F2</name>
</geneLocation>
<gene>
    <name evidence="1" type="ORF">ALNCGNHI_00232</name>
</gene>
<name>A0A2H5BSB4_KLEPN</name>
<accession>A0A2H5BSB4</accession>
<dbReference type="AlphaFoldDB" id="A0A2H5BSB4"/>
<dbReference type="EMBL" id="MF943217">
    <property type="protein sequence ID" value="AUG89241.1"/>
    <property type="molecule type" value="Genomic_DNA"/>
</dbReference>